<dbReference type="Pfam" id="PF26363">
    <property type="entry name" value="Phospholipase-like"/>
    <property type="match status" value="1"/>
</dbReference>
<evidence type="ECO:0000256" key="1">
    <source>
        <dbReference type="SAM" id="SignalP"/>
    </source>
</evidence>
<proteinExistence type="predicted"/>
<feature type="chain" id="PRO_5021033644" description="Fungal lipase-like domain-containing protein" evidence="1">
    <location>
        <begin position="24"/>
        <end position="384"/>
    </location>
</feature>
<evidence type="ECO:0000313" key="2">
    <source>
        <dbReference type="EMBL" id="TDD98558.1"/>
    </source>
</evidence>
<keyword evidence="1" id="KW-0732">Signal</keyword>
<accession>A0A4R5CEP5</accession>
<dbReference type="EMBL" id="SMFK01000002">
    <property type="protein sequence ID" value="TDD98558.1"/>
    <property type="molecule type" value="Genomic_DNA"/>
</dbReference>
<dbReference type="OrthoDB" id="9765204at2"/>
<gene>
    <name evidence="2" type="ORF">E0F76_05365</name>
</gene>
<dbReference type="RefSeq" id="WP_132002415.1">
    <property type="nucleotide sequence ID" value="NZ_SMFK01000002.1"/>
</dbReference>
<feature type="signal peptide" evidence="1">
    <location>
        <begin position="1"/>
        <end position="23"/>
    </location>
</feature>
<dbReference type="Proteomes" id="UP000295479">
    <property type="component" value="Unassembled WGS sequence"/>
</dbReference>
<evidence type="ECO:0000313" key="3">
    <source>
        <dbReference type="Proteomes" id="UP000295479"/>
    </source>
</evidence>
<sequence length="384" mass="41976">MKKKYFILALTFLCLFLGQSSYAQEGWEDEEEWYTNESWDSNDNDYTDNWQDFLSEWFGLEIAGITDGGNFQLSNGDYFYPDSGNLDEVLVNSYHVSEQYEYVPIGENNGNPGGDESEEPVDDPTDNCSISYCMPGYTLQNCECVKIPPPCDKLVKANLADLVYDSHDGIPNDYSKLPDNVTIINPVTIPGVTFTNTIIGFNSTLYRVDNGNGDVEYVYATEGSTLELQDWLNNGQQATGNIAAQYDLSVDNAIKIQQWASTQGTPKISFTGHSLGGGLANANALATGYPATVFNPAGLHDNTISRLGLNLSYEDGVNYYVNTGEIVDIANTLLSTPARGTRHEIGNNAVVPAAVWYTSTLAGVVYSGYLHTMGSVIANLDCAD</sequence>
<protein>
    <recommendedName>
        <fullName evidence="4">Fungal lipase-like domain-containing protein</fullName>
    </recommendedName>
</protein>
<keyword evidence="3" id="KW-1185">Reference proteome</keyword>
<dbReference type="SUPFAM" id="SSF53474">
    <property type="entry name" value="alpha/beta-Hydrolases"/>
    <property type="match status" value="1"/>
</dbReference>
<organism evidence="2 3">
    <name type="scientific">Flavobacterium cellulosilyticum</name>
    <dbReference type="NCBI Taxonomy" id="2541731"/>
    <lineage>
        <taxon>Bacteria</taxon>
        <taxon>Pseudomonadati</taxon>
        <taxon>Bacteroidota</taxon>
        <taxon>Flavobacteriia</taxon>
        <taxon>Flavobacteriales</taxon>
        <taxon>Flavobacteriaceae</taxon>
        <taxon>Flavobacterium</taxon>
    </lineage>
</organism>
<evidence type="ECO:0008006" key="4">
    <source>
        <dbReference type="Google" id="ProtNLM"/>
    </source>
</evidence>
<dbReference type="InterPro" id="IPR029058">
    <property type="entry name" value="AB_hydrolase_fold"/>
</dbReference>
<reference evidence="2 3" key="1">
    <citation type="submission" date="2019-03" db="EMBL/GenBank/DDBJ databases">
        <title>Flavobacterium AR-3-4 sp. nov. isolated from arctic soil.</title>
        <authorList>
            <person name="Chaudhary D.K."/>
        </authorList>
    </citation>
    <scope>NUCLEOTIDE SEQUENCE [LARGE SCALE GENOMIC DNA]</scope>
    <source>
        <strain evidence="2 3">AR-3-4</strain>
    </source>
</reference>
<comment type="caution">
    <text evidence="2">The sequence shown here is derived from an EMBL/GenBank/DDBJ whole genome shotgun (WGS) entry which is preliminary data.</text>
</comment>
<dbReference type="AlphaFoldDB" id="A0A4R5CEP5"/>
<name>A0A4R5CEP5_9FLAO</name>